<gene>
    <name evidence="5" type="ORF">Cflav_PD3149</name>
</gene>
<evidence type="ECO:0000313" key="5">
    <source>
        <dbReference type="EMBL" id="EEF60090.1"/>
    </source>
</evidence>
<proteinExistence type="inferred from homology"/>
<comment type="caution">
    <text evidence="5">The sequence shown here is derived from an EMBL/GenBank/DDBJ whole genome shotgun (WGS) entry which is preliminary data.</text>
</comment>
<sequence length="293" mass="31393">MKNIWFITGSSRGFGRALTEAVLEAGYSVVATARRPEQLDDLVARYGSQIRPVKLDVTSPTDAEKAVAFAIEAFGRIDVLVNNAGYGFSGAFEEMTPDEFAGQIDTNFWGVVHVTRAVLPILRRQGHGHIIQITSIGGRIGVPGMSGYNAAKFAVEGFSESLAQEIKPLGLKLTIVEPGGFRTDWAGSSMAYATPIEAYAPTVGVMRRHMETHTGHEPGDPRKGAAAILQIADQPAPPLRLPLGNDAMALGRRGYQQSLDELNRWASLTQSTDFDGVSVSATDPAVLQVLGKA</sequence>
<dbReference type="Gene3D" id="3.40.50.720">
    <property type="entry name" value="NAD(P)-binding Rossmann-like Domain"/>
    <property type="match status" value="1"/>
</dbReference>
<dbReference type="InterPro" id="IPR002347">
    <property type="entry name" value="SDR_fam"/>
</dbReference>
<reference evidence="5 6" key="1">
    <citation type="journal article" date="2011" name="J. Bacteriol.">
        <title>Genome sequence of 'Pedosphaera parvula' Ellin514, an aerobic Verrucomicrobial isolate from pasture soil.</title>
        <authorList>
            <person name="Kant R."/>
            <person name="van Passel M.W."/>
            <person name="Sangwan P."/>
            <person name="Palva A."/>
            <person name="Lucas S."/>
            <person name="Copeland A."/>
            <person name="Lapidus A."/>
            <person name="Glavina Del Rio T."/>
            <person name="Dalin E."/>
            <person name="Tice H."/>
            <person name="Bruce D."/>
            <person name="Goodwin L."/>
            <person name="Pitluck S."/>
            <person name="Chertkov O."/>
            <person name="Larimer F.W."/>
            <person name="Land M.L."/>
            <person name="Hauser L."/>
            <person name="Brettin T.S."/>
            <person name="Detter J.C."/>
            <person name="Han S."/>
            <person name="de Vos W.M."/>
            <person name="Janssen P.H."/>
            <person name="Smidt H."/>
        </authorList>
    </citation>
    <scope>NUCLEOTIDE SEQUENCE [LARGE SCALE GENOMIC DNA]</scope>
    <source>
        <strain evidence="5 6">Ellin514</strain>
    </source>
</reference>
<dbReference type="CDD" id="cd05374">
    <property type="entry name" value="17beta-HSD-like_SDR_c"/>
    <property type="match status" value="1"/>
</dbReference>
<dbReference type="SUPFAM" id="SSF51735">
    <property type="entry name" value="NAD(P)-binding Rossmann-fold domains"/>
    <property type="match status" value="1"/>
</dbReference>
<dbReference type="PRINTS" id="PR00081">
    <property type="entry name" value="GDHRDH"/>
</dbReference>
<dbReference type="EMBL" id="ABOX02000020">
    <property type="protein sequence ID" value="EEF60090.1"/>
    <property type="molecule type" value="Genomic_DNA"/>
</dbReference>
<dbReference type="GO" id="GO:0016491">
    <property type="term" value="F:oxidoreductase activity"/>
    <property type="evidence" value="ECO:0007669"/>
    <property type="project" value="UniProtKB-KW"/>
</dbReference>
<dbReference type="NCBIfam" id="NF004824">
    <property type="entry name" value="PRK06180.1"/>
    <property type="match status" value="1"/>
</dbReference>
<dbReference type="Pfam" id="PF00106">
    <property type="entry name" value="adh_short"/>
    <property type="match status" value="1"/>
</dbReference>
<dbReference type="InterPro" id="IPR020904">
    <property type="entry name" value="Sc_DH/Rdtase_CS"/>
</dbReference>
<feature type="domain" description="Ketoreductase" evidence="4">
    <location>
        <begin position="3"/>
        <end position="188"/>
    </location>
</feature>
<dbReference type="SMART" id="SM00822">
    <property type="entry name" value="PKS_KR"/>
    <property type="match status" value="1"/>
</dbReference>
<dbReference type="PRINTS" id="PR00080">
    <property type="entry name" value="SDRFAMILY"/>
</dbReference>
<dbReference type="InterPro" id="IPR057326">
    <property type="entry name" value="KR_dom"/>
</dbReference>
<dbReference type="InterPro" id="IPR051911">
    <property type="entry name" value="SDR_oxidoreductase"/>
</dbReference>
<dbReference type="PANTHER" id="PTHR43976">
    <property type="entry name" value="SHORT CHAIN DEHYDROGENASE"/>
    <property type="match status" value="1"/>
</dbReference>
<dbReference type="InterPro" id="IPR036291">
    <property type="entry name" value="NAD(P)-bd_dom_sf"/>
</dbReference>
<dbReference type="RefSeq" id="WP_007415845.1">
    <property type="nucleotide sequence ID" value="NZ_ABOX02000020.1"/>
</dbReference>
<dbReference type="STRING" id="320771.Cflav_PD3149"/>
<dbReference type="NCBIfam" id="NF006114">
    <property type="entry name" value="PRK08263.1"/>
    <property type="match status" value="1"/>
</dbReference>
<keyword evidence="2" id="KW-0560">Oxidoreductase</keyword>
<accession>B9XJ52</accession>
<evidence type="ECO:0000256" key="1">
    <source>
        <dbReference type="ARBA" id="ARBA00006484"/>
    </source>
</evidence>
<evidence type="ECO:0000313" key="6">
    <source>
        <dbReference type="Proteomes" id="UP000003688"/>
    </source>
</evidence>
<comment type="similarity">
    <text evidence="1 3">Belongs to the short-chain dehydrogenases/reductases (SDR) family.</text>
</comment>
<evidence type="ECO:0000256" key="3">
    <source>
        <dbReference type="RuleBase" id="RU000363"/>
    </source>
</evidence>
<name>B9XJ52_PEDPL</name>
<keyword evidence="6" id="KW-1185">Reference proteome</keyword>
<organism evidence="5 6">
    <name type="scientific">Pedosphaera parvula (strain Ellin514)</name>
    <dbReference type="NCBI Taxonomy" id="320771"/>
    <lineage>
        <taxon>Bacteria</taxon>
        <taxon>Pseudomonadati</taxon>
        <taxon>Verrucomicrobiota</taxon>
        <taxon>Pedosphaerae</taxon>
        <taxon>Pedosphaerales</taxon>
        <taxon>Pedosphaeraceae</taxon>
        <taxon>Pedosphaera</taxon>
    </lineage>
</organism>
<dbReference type="OrthoDB" id="9775296at2"/>
<dbReference type="PROSITE" id="PS00061">
    <property type="entry name" value="ADH_SHORT"/>
    <property type="match status" value="1"/>
</dbReference>
<dbReference type="AlphaFoldDB" id="B9XJ52"/>
<dbReference type="Proteomes" id="UP000003688">
    <property type="component" value="Unassembled WGS sequence"/>
</dbReference>
<dbReference type="PANTHER" id="PTHR43976:SF16">
    <property type="entry name" value="SHORT-CHAIN DEHYDROGENASE_REDUCTASE FAMILY PROTEIN"/>
    <property type="match status" value="1"/>
</dbReference>
<protein>
    <submittedName>
        <fullName evidence="5">Short-chain dehydrogenase/reductase SDR</fullName>
    </submittedName>
</protein>
<evidence type="ECO:0000256" key="2">
    <source>
        <dbReference type="ARBA" id="ARBA00023002"/>
    </source>
</evidence>
<evidence type="ECO:0000259" key="4">
    <source>
        <dbReference type="SMART" id="SM00822"/>
    </source>
</evidence>